<sequence length="153" mass="18038">MLTNDHQVWSDSMETVSELLQRLEYLQHFNREERIWMGTMVSFMRRHLPDWQETTFCCMPAYRNGHHYIAFYASRGSFAFYINDSGEWLHLKEQLSHAAFGKRSVRVPLENTAVLPVFFDACRSVSRRVNRIKTSAQSTNFLKNDSVAKKLLR</sequence>
<dbReference type="EMBL" id="AP021853">
    <property type="protein sequence ID" value="BBN99726.1"/>
    <property type="molecule type" value="Genomic_DNA"/>
</dbReference>
<reference evidence="1 2" key="1">
    <citation type="submission" date="2019-09" db="EMBL/GenBank/DDBJ databases">
        <title>Complete genome sequence of Sporolactobacillus terrae 70-3.</title>
        <authorList>
            <person name="Tanaka N."/>
            <person name="Shiwa Y."/>
            <person name="Fujita N."/>
            <person name="Tanasupawat S."/>
        </authorList>
    </citation>
    <scope>NUCLEOTIDE SEQUENCE [LARGE SCALE GENOMIC DNA]</scope>
    <source>
        <strain evidence="1 2">70-3</strain>
    </source>
</reference>
<dbReference type="Gene3D" id="3.90.1150.200">
    <property type="match status" value="1"/>
</dbReference>
<evidence type="ECO:0000313" key="2">
    <source>
        <dbReference type="Proteomes" id="UP000326951"/>
    </source>
</evidence>
<dbReference type="AlphaFoldDB" id="A0A5K7X7D7"/>
<organism evidence="1 2">
    <name type="scientific">Sporolactobacillus terrae</name>
    <dbReference type="NCBI Taxonomy" id="269673"/>
    <lineage>
        <taxon>Bacteria</taxon>
        <taxon>Bacillati</taxon>
        <taxon>Bacillota</taxon>
        <taxon>Bacilli</taxon>
        <taxon>Bacillales</taxon>
        <taxon>Sporolactobacillaceae</taxon>
        <taxon>Sporolactobacillus</taxon>
    </lineage>
</organism>
<accession>A0A5K7X7D7</accession>
<proteinExistence type="predicted"/>
<dbReference type="SUPFAM" id="SSF159888">
    <property type="entry name" value="YdhG-like"/>
    <property type="match status" value="1"/>
</dbReference>
<evidence type="ECO:0008006" key="3">
    <source>
        <dbReference type="Google" id="ProtNLM"/>
    </source>
</evidence>
<evidence type="ECO:0000313" key="1">
    <source>
        <dbReference type="EMBL" id="BBN99726.1"/>
    </source>
</evidence>
<gene>
    <name evidence="1" type="ORF">St703_24310</name>
</gene>
<name>A0A5K7X7D7_9BACL</name>
<dbReference type="Proteomes" id="UP000326951">
    <property type="component" value="Chromosome"/>
</dbReference>
<protein>
    <recommendedName>
        <fullName evidence="3">YdhG-like domain-containing protein</fullName>
    </recommendedName>
</protein>